<sequence>MANTLETEGAQTASCVSNLIQSFTNGLDIFKRLRERRRRRKHSKSKDQIDPTVSSAERQLSQSLKRGTTDIQTQYNRNYFKAGDRFAKGDAIAHASLAETLIKLNTGLVSIIATFLNHDTKQHLKLDYKSLTDLSDASRFEAIGSLNQLFQRLSQSHVNLNVYRSSSCGQCGSMKHKDCPGVISRYSPSSKGSVSSDKKRQTSPKSRSSTHMITRVSLKSNSSTQTRLAVVRPRASRKSSSSSSSYSSTKSHSAFDPSYTSPVESPLPQYAQLDPFPAHKSSAHKASATSSRRRANSIDGPGPITWPHTRSDNTLPLPTPHLKSQPPKRSPPPPPREKQDPLCPGPLLKARRLDKPTFSTYTFASGSTKLGEIPQRNWNTPWDYDEAERMNQEAAMRRRTSSVESKPKAKKGMFKFLRRSTGESK</sequence>
<evidence type="ECO:0000256" key="1">
    <source>
        <dbReference type="SAM" id="MobiDB-lite"/>
    </source>
</evidence>
<dbReference type="EMBL" id="MU005774">
    <property type="protein sequence ID" value="KAF2707394.1"/>
    <property type="molecule type" value="Genomic_DNA"/>
</dbReference>
<dbReference type="PANTHER" id="PTHR42354">
    <property type="entry name" value="C2H2-TYPE DOMAIN-CONTAINING PROTEIN"/>
    <property type="match status" value="1"/>
</dbReference>
<feature type="compositionally biased region" description="Polar residues" evidence="1">
    <location>
        <begin position="51"/>
        <end position="67"/>
    </location>
</feature>
<evidence type="ECO:0000313" key="3">
    <source>
        <dbReference type="Proteomes" id="UP000799428"/>
    </source>
</evidence>
<reference evidence="2" key="1">
    <citation type="journal article" date="2020" name="Stud. Mycol.">
        <title>101 Dothideomycetes genomes: a test case for predicting lifestyles and emergence of pathogens.</title>
        <authorList>
            <person name="Haridas S."/>
            <person name="Albert R."/>
            <person name="Binder M."/>
            <person name="Bloem J."/>
            <person name="Labutti K."/>
            <person name="Salamov A."/>
            <person name="Andreopoulos B."/>
            <person name="Baker S."/>
            <person name="Barry K."/>
            <person name="Bills G."/>
            <person name="Bluhm B."/>
            <person name="Cannon C."/>
            <person name="Castanera R."/>
            <person name="Culley D."/>
            <person name="Daum C."/>
            <person name="Ezra D."/>
            <person name="Gonzalez J."/>
            <person name="Henrissat B."/>
            <person name="Kuo A."/>
            <person name="Liang C."/>
            <person name="Lipzen A."/>
            <person name="Lutzoni F."/>
            <person name="Magnuson J."/>
            <person name="Mondo S."/>
            <person name="Nolan M."/>
            <person name="Ohm R."/>
            <person name="Pangilinan J."/>
            <person name="Park H.-J."/>
            <person name="Ramirez L."/>
            <person name="Alfaro M."/>
            <person name="Sun H."/>
            <person name="Tritt A."/>
            <person name="Yoshinaga Y."/>
            <person name="Zwiers L.-H."/>
            <person name="Turgeon B."/>
            <person name="Goodwin S."/>
            <person name="Spatafora J."/>
            <person name="Crous P."/>
            <person name="Grigoriev I."/>
        </authorList>
    </citation>
    <scope>NUCLEOTIDE SEQUENCE</scope>
    <source>
        <strain evidence="2">CBS 279.74</strain>
    </source>
</reference>
<proteinExistence type="predicted"/>
<keyword evidence="3" id="KW-1185">Reference proteome</keyword>
<feature type="region of interest" description="Disordered" evidence="1">
    <location>
        <begin position="182"/>
        <end position="359"/>
    </location>
</feature>
<feature type="compositionally biased region" description="Low complexity" evidence="1">
    <location>
        <begin position="184"/>
        <end position="195"/>
    </location>
</feature>
<dbReference type="Proteomes" id="UP000799428">
    <property type="component" value="Unassembled WGS sequence"/>
</dbReference>
<gene>
    <name evidence="2" type="ORF">K504DRAFT_384104</name>
</gene>
<feature type="compositionally biased region" description="Basic residues" evidence="1">
    <location>
        <begin position="35"/>
        <end position="44"/>
    </location>
</feature>
<accession>A0A6G1K3F7</accession>
<evidence type="ECO:0000313" key="2">
    <source>
        <dbReference type="EMBL" id="KAF2707394.1"/>
    </source>
</evidence>
<feature type="compositionally biased region" description="Low complexity" evidence="1">
    <location>
        <begin position="278"/>
        <end position="290"/>
    </location>
</feature>
<feature type="compositionally biased region" description="Polar residues" evidence="1">
    <location>
        <begin position="203"/>
        <end position="227"/>
    </location>
</feature>
<feature type="compositionally biased region" description="Low complexity" evidence="1">
    <location>
        <begin position="238"/>
        <end position="252"/>
    </location>
</feature>
<organism evidence="2 3">
    <name type="scientific">Pleomassaria siparia CBS 279.74</name>
    <dbReference type="NCBI Taxonomy" id="1314801"/>
    <lineage>
        <taxon>Eukaryota</taxon>
        <taxon>Fungi</taxon>
        <taxon>Dikarya</taxon>
        <taxon>Ascomycota</taxon>
        <taxon>Pezizomycotina</taxon>
        <taxon>Dothideomycetes</taxon>
        <taxon>Pleosporomycetidae</taxon>
        <taxon>Pleosporales</taxon>
        <taxon>Pleomassariaceae</taxon>
        <taxon>Pleomassaria</taxon>
    </lineage>
</organism>
<dbReference type="OrthoDB" id="5226911at2759"/>
<feature type="region of interest" description="Disordered" evidence="1">
    <location>
        <begin position="35"/>
        <end position="67"/>
    </location>
</feature>
<feature type="region of interest" description="Disordered" evidence="1">
    <location>
        <begin position="391"/>
        <end position="413"/>
    </location>
</feature>
<name>A0A6G1K3F7_9PLEO</name>
<protein>
    <submittedName>
        <fullName evidence="2">Uncharacterized protein</fullName>
    </submittedName>
</protein>
<dbReference type="PANTHER" id="PTHR42354:SF1">
    <property type="entry name" value="C2H2-TYPE DOMAIN-CONTAINING PROTEIN"/>
    <property type="match status" value="1"/>
</dbReference>
<dbReference type="AlphaFoldDB" id="A0A6G1K3F7"/>